<comment type="caution">
    <text evidence="2">The sequence shown here is derived from an EMBL/GenBank/DDBJ whole genome shotgun (WGS) entry which is preliminary data.</text>
</comment>
<organism evidence="2 3">
    <name type="scientific">Metabacillus halosaccharovorans</name>
    <dbReference type="NCBI Taxonomy" id="930124"/>
    <lineage>
        <taxon>Bacteria</taxon>
        <taxon>Bacillati</taxon>
        <taxon>Bacillota</taxon>
        <taxon>Bacilli</taxon>
        <taxon>Bacillales</taxon>
        <taxon>Bacillaceae</taxon>
        <taxon>Metabacillus</taxon>
    </lineage>
</organism>
<dbReference type="Pfam" id="PF14588">
    <property type="entry name" value="YjgF_endoribonc"/>
    <property type="match status" value="1"/>
</dbReference>
<gene>
    <name evidence="2" type="ORF">OIH86_20145</name>
</gene>
<dbReference type="PANTHER" id="PTHR43760:SF1">
    <property type="entry name" value="ENDORIBONUCLEASE L-PSP_CHORISMATE MUTASE-LIKE DOMAIN-CONTAINING PROTEIN"/>
    <property type="match status" value="1"/>
</dbReference>
<reference evidence="2 3" key="1">
    <citation type="submission" date="2022-10" db="EMBL/GenBank/DDBJ databases">
        <title>Draft genome assembly of moderately radiation resistant bacterium Metabacillus halosaccharovorans.</title>
        <authorList>
            <person name="Pal S."/>
            <person name="Gopinathan A."/>
        </authorList>
    </citation>
    <scope>NUCLEOTIDE SEQUENCE [LARGE SCALE GENOMIC DNA]</scope>
    <source>
        <strain evidence="2 3">VITHBRA001</strain>
    </source>
</reference>
<dbReference type="InterPro" id="IPR013813">
    <property type="entry name" value="Endoribo_LPSP/chorism_mut-like"/>
</dbReference>
<feature type="domain" description="Endoribonuclease L-PSP/chorismate mutase-like" evidence="1">
    <location>
        <begin position="10"/>
        <end position="131"/>
    </location>
</feature>
<name>A0ABT3DN53_9BACI</name>
<evidence type="ECO:0000313" key="2">
    <source>
        <dbReference type="EMBL" id="MCV9887961.1"/>
    </source>
</evidence>
<accession>A0ABT3DN53</accession>
<dbReference type="Gene3D" id="3.30.1330.40">
    <property type="entry name" value="RutC-like"/>
    <property type="match status" value="1"/>
</dbReference>
<evidence type="ECO:0000313" key="3">
    <source>
        <dbReference type="Proteomes" id="UP001526147"/>
    </source>
</evidence>
<dbReference type="PANTHER" id="PTHR43760">
    <property type="entry name" value="ENDORIBONUCLEASE-RELATED"/>
    <property type="match status" value="1"/>
</dbReference>
<dbReference type="EMBL" id="JAOYEY010000048">
    <property type="protein sequence ID" value="MCV9887961.1"/>
    <property type="molecule type" value="Genomic_DNA"/>
</dbReference>
<dbReference type="SUPFAM" id="SSF55298">
    <property type="entry name" value="YjgF-like"/>
    <property type="match status" value="1"/>
</dbReference>
<protein>
    <submittedName>
        <fullName evidence="2">RidA family protein</fullName>
    </submittedName>
</protein>
<evidence type="ECO:0000259" key="1">
    <source>
        <dbReference type="Pfam" id="PF14588"/>
    </source>
</evidence>
<dbReference type="CDD" id="cd02199">
    <property type="entry name" value="YjgF_YER057c_UK114_like_1"/>
    <property type="match status" value="1"/>
</dbReference>
<proteinExistence type="predicted"/>
<sequence>MTEMTASKTLESMGINLPDASNPKAKYTNFVIVNGLMFVSGKGPTGNPKGKLGKDFTTVEGYEYARETGIEILAVLKQALGSLDKIKRVVKIQGFVNATPGFEEHHKVLNGCSELMLQVFGEKGNHARSVLGAVSVRDNLPIIIDSIFEIEE</sequence>
<keyword evidence="3" id="KW-1185">Reference proteome</keyword>
<dbReference type="InterPro" id="IPR035959">
    <property type="entry name" value="RutC-like_sf"/>
</dbReference>
<dbReference type="Proteomes" id="UP001526147">
    <property type="component" value="Unassembled WGS sequence"/>
</dbReference>